<dbReference type="Pfam" id="PF03936">
    <property type="entry name" value="Terpene_synth_C"/>
    <property type="match status" value="1"/>
</dbReference>
<comment type="cofactor">
    <cofactor evidence="1">
        <name>Mg(2+)</name>
        <dbReference type="ChEBI" id="CHEBI:18420"/>
    </cofactor>
</comment>
<name>A0A977LIC4_9ROSI</name>
<evidence type="ECO:0000259" key="8">
    <source>
        <dbReference type="Pfam" id="PF03936"/>
    </source>
</evidence>
<keyword evidence="6" id="KW-0456">Lyase</keyword>
<comment type="function">
    <text evidence="2">Responsible for the cyclization of trans,trans-farnesyl diphosphate (FPP) to (+)-delta cadinene.</text>
</comment>
<dbReference type="InterPro" id="IPR008930">
    <property type="entry name" value="Terpenoid_cyclase/PrenylTrfase"/>
</dbReference>
<dbReference type="PANTHER" id="PTHR31225:SF221">
    <property type="entry name" value="(-)-GERMACRENE D SYNTHASE"/>
    <property type="match status" value="1"/>
</dbReference>
<keyword evidence="5" id="KW-0460">Magnesium</keyword>
<dbReference type="PANTHER" id="PTHR31225">
    <property type="entry name" value="OS04G0344100 PROTEIN-RELATED"/>
    <property type="match status" value="1"/>
</dbReference>
<dbReference type="InterPro" id="IPR005630">
    <property type="entry name" value="Terpene_synthase_metal-bd"/>
</dbReference>
<reference evidence="9" key="2">
    <citation type="journal article" date="2022" name="ACS Synth. Biol.">
        <title>Pathway Engineering, Re-targeting, and Synthetic Scaffolding Improve the Production of Squalene in Plants.</title>
        <authorList>
            <person name="Bibik J.D."/>
            <person name="Weraduwage S.M."/>
            <person name="Banerjee A."/>
            <person name="Robertson K."/>
            <person name="Espinoza-Corral R."/>
            <person name="Sharkey T.D."/>
            <person name="Lundquist P.K."/>
            <person name="Hamberger B.R."/>
        </authorList>
    </citation>
    <scope>NUCLEOTIDE SEQUENCE</scope>
</reference>
<dbReference type="InterPro" id="IPR001906">
    <property type="entry name" value="Terpene_synth_N"/>
</dbReference>
<dbReference type="GO" id="GO:0016102">
    <property type="term" value="P:diterpenoid biosynthetic process"/>
    <property type="evidence" value="ECO:0007669"/>
    <property type="project" value="InterPro"/>
</dbReference>
<dbReference type="FunFam" id="1.10.600.10:FF:000007">
    <property type="entry name" value="Isoprene synthase, chloroplastic"/>
    <property type="match status" value="1"/>
</dbReference>
<keyword evidence="4" id="KW-0479">Metal-binding</keyword>
<organism evidence="9">
    <name type="scientific">Daphne genkwa</name>
    <dbReference type="NCBI Taxonomy" id="1477590"/>
    <lineage>
        <taxon>Eukaryota</taxon>
        <taxon>Viridiplantae</taxon>
        <taxon>Streptophyta</taxon>
        <taxon>Embryophyta</taxon>
        <taxon>Tracheophyta</taxon>
        <taxon>Spermatophyta</taxon>
        <taxon>Magnoliopsida</taxon>
        <taxon>eudicotyledons</taxon>
        <taxon>Gunneridae</taxon>
        <taxon>Pentapetalae</taxon>
        <taxon>rosids</taxon>
        <taxon>malvids</taxon>
        <taxon>Malvales</taxon>
        <taxon>Thymelaeaceae</taxon>
        <taxon>Daphne</taxon>
    </lineage>
</organism>
<evidence type="ECO:0000256" key="1">
    <source>
        <dbReference type="ARBA" id="ARBA00001946"/>
    </source>
</evidence>
<dbReference type="Gene3D" id="1.10.600.10">
    <property type="entry name" value="Farnesyl Diphosphate Synthase"/>
    <property type="match status" value="1"/>
</dbReference>
<evidence type="ECO:0000256" key="5">
    <source>
        <dbReference type="ARBA" id="ARBA00022842"/>
    </source>
</evidence>
<evidence type="ECO:0000313" key="9">
    <source>
        <dbReference type="EMBL" id="UXF47964.1"/>
    </source>
</evidence>
<dbReference type="GO" id="GO:0047461">
    <property type="term" value="F:(+)-delta-cadinene synthase activity"/>
    <property type="evidence" value="ECO:0007669"/>
    <property type="project" value="UniProtKB-EC"/>
</dbReference>
<dbReference type="Pfam" id="PF01397">
    <property type="entry name" value="Terpene_synth"/>
    <property type="match status" value="1"/>
</dbReference>
<evidence type="ECO:0000256" key="2">
    <source>
        <dbReference type="ARBA" id="ARBA00002383"/>
    </source>
</evidence>
<feature type="domain" description="Terpene synthase N-terminal" evidence="7">
    <location>
        <begin position="75"/>
        <end position="248"/>
    </location>
</feature>
<dbReference type="GO" id="GO:0009753">
    <property type="term" value="P:response to jasmonic acid"/>
    <property type="evidence" value="ECO:0007669"/>
    <property type="project" value="UniProtKB-ARBA"/>
</dbReference>
<dbReference type="EC" id="4.2.3.13" evidence="3"/>
<dbReference type="InterPro" id="IPR008949">
    <property type="entry name" value="Isoprenoid_synthase_dom_sf"/>
</dbReference>
<dbReference type="AlphaFoldDB" id="A0A977LIC4"/>
<protein>
    <recommendedName>
        <fullName evidence="3">(+)-delta-cadinene synthase</fullName>
        <ecNumber evidence="3">4.2.3.13</ecNumber>
    </recommendedName>
</protein>
<dbReference type="SUPFAM" id="SSF48239">
    <property type="entry name" value="Terpenoid cyclases/Protein prenyltransferases"/>
    <property type="match status" value="1"/>
</dbReference>
<proteinExistence type="evidence at transcript level"/>
<dbReference type="Gene3D" id="1.50.10.130">
    <property type="entry name" value="Terpene synthase, N-terminal domain"/>
    <property type="match status" value="1"/>
</dbReference>
<dbReference type="EMBL" id="MZ485349">
    <property type="protein sequence ID" value="UXF47964.1"/>
    <property type="molecule type" value="mRNA"/>
</dbReference>
<evidence type="ECO:0000256" key="6">
    <source>
        <dbReference type="ARBA" id="ARBA00023239"/>
    </source>
</evidence>
<feature type="domain" description="Terpene synthase metal-binding" evidence="8">
    <location>
        <begin position="308"/>
        <end position="552"/>
    </location>
</feature>
<dbReference type="GO" id="GO:0000287">
    <property type="term" value="F:magnesium ion binding"/>
    <property type="evidence" value="ECO:0007669"/>
    <property type="project" value="InterPro"/>
</dbReference>
<dbReference type="InterPro" id="IPR036965">
    <property type="entry name" value="Terpene_synth_N_sf"/>
</dbReference>
<dbReference type="CDD" id="cd00684">
    <property type="entry name" value="Terpene_cyclase_plant_C1"/>
    <property type="match status" value="1"/>
</dbReference>
<accession>A0A977LIC4</accession>
<sequence>MSCFQALHSSPTTTTSSSAALLFPAAAVSELQNSKCCFSQYSLVLGTRSVPGPAPLHAIAVDTQPRRSADYTPNIWGNHFIATSPTALGIESEVEEHEKLKQEVRGVIADAMEDPNKNLDLIDAIQRLGVSYHFEEEVEEFLQKTHANLHGFIKDNADNLQQISLCFRLLRQHGYQVSCNMFTNFIEDDGSFRGSLKQDFEGLMSLYEAAHLRVHGEEILENALAFSTTQLKLIAKAGSKFSAIINHSLRNPIRKNFPRLDTRFYISVYQEIKPNSHNPYLLQFSKLDFNLVQKQYREELNQISRWWNELDAETKFPFARNRIVEAFFFIMGTYFEPRYKLGRKIATKALAMLTILDDIYDVHGTPQELDLLTQALERWDPNLASEMPEYIKNFYVALLDTFKDLEEDMGTAQGADDHVADKIKYCKEGLIKVAKAYHTEAKWYEQNYTPTMEEYMEVALVSVATPFIGAMVLLGMGHLANKDAFEWFRTHPKIVASACLIPRLQDDIVGHEFEQKRGHSASCVDCYVKEHGKGKEEAVEAFYKQASDAWKDANADFIRPTAVPMQVLTTLLNISRIAHVVYNDCDGYADPHAIKALVASVFVHPIPYN</sequence>
<evidence type="ECO:0000256" key="4">
    <source>
        <dbReference type="ARBA" id="ARBA00022723"/>
    </source>
</evidence>
<dbReference type="SFLD" id="SFLDS00005">
    <property type="entry name" value="Isoprenoid_Synthase_Type_I"/>
    <property type="match status" value="1"/>
</dbReference>
<dbReference type="InterPro" id="IPR034741">
    <property type="entry name" value="Terpene_cyclase-like_1_C"/>
</dbReference>
<dbReference type="FunFam" id="1.50.10.130:FF:000001">
    <property type="entry name" value="Isoprene synthase, chloroplastic"/>
    <property type="match status" value="1"/>
</dbReference>
<dbReference type="SUPFAM" id="SSF48576">
    <property type="entry name" value="Terpenoid synthases"/>
    <property type="match status" value="1"/>
</dbReference>
<reference evidence="9" key="1">
    <citation type="submission" date="2021-06" db="EMBL/GenBank/DDBJ databases">
        <authorList>
            <person name="Bhat W.W."/>
            <person name="Johnson S."/>
            <person name="Hamberger B."/>
            <person name="Lau K."/>
            <person name="Buell R."/>
            <person name="Matsumoto S."/>
        </authorList>
    </citation>
    <scope>NUCLEOTIDE SEQUENCE</scope>
</reference>
<dbReference type="InterPro" id="IPR044814">
    <property type="entry name" value="Terpene_cyclase_plant_C1"/>
</dbReference>
<dbReference type="InterPro" id="IPR050148">
    <property type="entry name" value="Terpene_synthase-like"/>
</dbReference>
<evidence type="ECO:0000259" key="7">
    <source>
        <dbReference type="Pfam" id="PF01397"/>
    </source>
</evidence>
<dbReference type="SFLD" id="SFLDG01019">
    <property type="entry name" value="Terpene_Cyclase_Like_1_C_Termi"/>
    <property type="match status" value="1"/>
</dbReference>
<evidence type="ECO:0000256" key="3">
    <source>
        <dbReference type="ARBA" id="ARBA00013103"/>
    </source>
</evidence>